<evidence type="ECO:0000256" key="1">
    <source>
        <dbReference type="SAM" id="MobiDB-lite"/>
    </source>
</evidence>
<organism evidence="3 4">
    <name type="scientific">Symbiochloris irregularis</name>
    <dbReference type="NCBI Taxonomy" id="706552"/>
    <lineage>
        <taxon>Eukaryota</taxon>
        <taxon>Viridiplantae</taxon>
        <taxon>Chlorophyta</taxon>
        <taxon>core chlorophytes</taxon>
        <taxon>Trebouxiophyceae</taxon>
        <taxon>Trebouxiales</taxon>
        <taxon>Trebouxiaceae</taxon>
        <taxon>Symbiochloris</taxon>
    </lineage>
</organism>
<evidence type="ECO:0000259" key="2">
    <source>
        <dbReference type="PROSITE" id="PS50828"/>
    </source>
</evidence>
<dbReference type="PANTHER" id="PTHR47417">
    <property type="entry name" value="SMR DOMAIN-CONTAINING PROTEIN YPL199C"/>
    <property type="match status" value="1"/>
</dbReference>
<dbReference type="Pfam" id="PF08590">
    <property type="entry name" value="DUF1771"/>
    <property type="match status" value="1"/>
</dbReference>
<proteinExistence type="predicted"/>
<reference evidence="3 4" key="1">
    <citation type="journal article" date="2024" name="Nat. Commun.">
        <title>Phylogenomics reveals the evolutionary origins of lichenization in chlorophyte algae.</title>
        <authorList>
            <person name="Puginier C."/>
            <person name="Libourel C."/>
            <person name="Otte J."/>
            <person name="Skaloud P."/>
            <person name="Haon M."/>
            <person name="Grisel S."/>
            <person name="Petersen M."/>
            <person name="Berrin J.G."/>
            <person name="Delaux P.M."/>
            <person name="Dal Grande F."/>
            <person name="Keller J."/>
        </authorList>
    </citation>
    <scope>NUCLEOTIDE SEQUENCE [LARGE SCALE GENOMIC DNA]</scope>
    <source>
        <strain evidence="3 4">SAG 2036</strain>
    </source>
</reference>
<dbReference type="InterPro" id="IPR053020">
    <property type="entry name" value="Smr_domain_protein"/>
</dbReference>
<dbReference type="EMBL" id="JALJOQ010000021">
    <property type="protein sequence ID" value="KAK9809362.1"/>
    <property type="molecule type" value="Genomic_DNA"/>
</dbReference>
<dbReference type="AlphaFoldDB" id="A0AAW1PLG4"/>
<protein>
    <recommendedName>
        <fullName evidence="2">Smr domain-containing protein</fullName>
    </recommendedName>
</protein>
<dbReference type="InterPro" id="IPR036063">
    <property type="entry name" value="Smr_dom_sf"/>
</dbReference>
<comment type="caution">
    <text evidence="3">The sequence shown here is derived from an EMBL/GenBank/DDBJ whole genome shotgun (WGS) entry which is preliminary data.</text>
</comment>
<evidence type="ECO:0000313" key="3">
    <source>
        <dbReference type="EMBL" id="KAK9809362.1"/>
    </source>
</evidence>
<dbReference type="InterPro" id="IPR013899">
    <property type="entry name" value="DUF1771"/>
</dbReference>
<feature type="compositionally biased region" description="Basic and acidic residues" evidence="1">
    <location>
        <begin position="31"/>
        <end position="49"/>
    </location>
</feature>
<name>A0AAW1PLG4_9CHLO</name>
<dbReference type="PROSITE" id="PS50828">
    <property type="entry name" value="SMR"/>
    <property type="match status" value="1"/>
</dbReference>
<gene>
    <name evidence="3" type="ORF">WJX73_008935</name>
</gene>
<dbReference type="Gene3D" id="3.30.1370.110">
    <property type="match status" value="1"/>
</dbReference>
<accession>A0AAW1PLG4</accession>
<keyword evidence="4" id="KW-1185">Reference proteome</keyword>
<dbReference type="Proteomes" id="UP001465755">
    <property type="component" value="Unassembled WGS sequence"/>
</dbReference>
<dbReference type="SMART" id="SM01162">
    <property type="entry name" value="DUF1771"/>
    <property type="match status" value="1"/>
</dbReference>
<dbReference type="InterPro" id="IPR002625">
    <property type="entry name" value="Smr_dom"/>
</dbReference>
<evidence type="ECO:0000313" key="4">
    <source>
        <dbReference type="Proteomes" id="UP001465755"/>
    </source>
</evidence>
<dbReference type="SUPFAM" id="SSF160443">
    <property type="entry name" value="SMR domain-like"/>
    <property type="match status" value="1"/>
</dbReference>
<feature type="region of interest" description="Disordered" evidence="1">
    <location>
        <begin position="1"/>
        <end position="95"/>
    </location>
</feature>
<feature type="domain" description="Smr" evidence="2">
    <location>
        <begin position="101"/>
        <end position="139"/>
    </location>
</feature>
<sequence length="154" mass="17679">MGNKIALPKVPQLRKKREPEAAPAEGGDDPDYWRQEARQHAERRNEFFERSQAAYRQNKGGEAKTLSDQGKEEERLMQQANQRASDTHFKRNNASVEPDFVDLHGLYVREAEAIMEKQIARARREKRDHLVAIVGQGHHNARYRALCCKNGGDT</sequence>
<dbReference type="PANTHER" id="PTHR47417:SF1">
    <property type="entry name" value="SMR DOMAIN-CONTAINING PROTEIN YPL199C"/>
    <property type="match status" value="1"/>
</dbReference>